<keyword evidence="1" id="KW-0472">Membrane</keyword>
<feature type="transmembrane region" description="Helical" evidence="1">
    <location>
        <begin position="30"/>
        <end position="50"/>
    </location>
</feature>
<dbReference type="AlphaFoldDB" id="A0A9W6WGE6"/>
<feature type="transmembrane region" description="Helical" evidence="1">
    <location>
        <begin position="55"/>
        <end position="74"/>
    </location>
</feature>
<dbReference type="Proteomes" id="UP001165120">
    <property type="component" value="Unassembled WGS sequence"/>
</dbReference>
<accession>A0A9W6WGE6</accession>
<dbReference type="EMBL" id="BSXN01000975">
    <property type="protein sequence ID" value="GME70909.1"/>
    <property type="molecule type" value="Genomic_DNA"/>
</dbReference>
<comment type="caution">
    <text evidence="2">The sequence shown here is derived from an EMBL/GenBank/DDBJ whole genome shotgun (WGS) entry which is preliminary data.</text>
</comment>
<keyword evidence="3" id="KW-1185">Reference proteome</keyword>
<proteinExistence type="predicted"/>
<sequence length="92" mass="9089">MMDYDYMVVVDDVKIDFEVESVVNGVYLDLSVGFGVVVVAVVGDAVLVVVDGVTVAGFVGATAAAVAVVVVAAVDAAVDAAVAAVVSIDAIG</sequence>
<reference evidence="2" key="1">
    <citation type="submission" date="2023-04" db="EMBL/GenBank/DDBJ databases">
        <title>Candida boidinii NBRC 10035.</title>
        <authorList>
            <person name="Ichikawa N."/>
            <person name="Sato H."/>
            <person name="Tonouchi N."/>
        </authorList>
    </citation>
    <scope>NUCLEOTIDE SEQUENCE</scope>
    <source>
        <strain evidence="2">NBRC 10035</strain>
    </source>
</reference>
<evidence type="ECO:0000256" key="1">
    <source>
        <dbReference type="SAM" id="Phobius"/>
    </source>
</evidence>
<name>A0A9W6WGE6_CANBO</name>
<gene>
    <name evidence="2" type="ORF">Cboi02_000300800</name>
</gene>
<organism evidence="2 3">
    <name type="scientific">Candida boidinii</name>
    <name type="common">Yeast</name>
    <dbReference type="NCBI Taxonomy" id="5477"/>
    <lineage>
        <taxon>Eukaryota</taxon>
        <taxon>Fungi</taxon>
        <taxon>Dikarya</taxon>
        <taxon>Ascomycota</taxon>
        <taxon>Saccharomycotina</taxon>
        <taxon>Pichiomycetes</taxon>
        <taxon>Pichiales</taxon>
        <taxon>Pichiaceae</taxon>
        <taxon>Ogataea</taxon>
        <taxon>Ogataea/Candida clade</taxon>
    </lineage>
</organism>
<evidence type="ECO:0000313" key="2">
    <source>
        <dbReference type="EMBL" id="GME70909.1"/>
    </source>
</evidence>
<protein>
    <submittedName>
        <fullName evidence="2">Unnamed protein product</fullName>
    </submittedName>
</protein>
<keyword evidence="1" id="KW-1133">Transmembrane helix</keyword>
<evidence type="ECO:0000313" key="3">
    <source>
        <dbReference type="Proteomes" id="UP001165120"/>
    </source>
</evidence>
<keyword evidence="1" id="KW-0812">Transmembrane</keyword>